<dbReference type="Proteomes" id="UP000192343">
    <property type="component" value="Unassembled WGS sequence"/>
</dbReference>
<gene>
    <name evidence="9" type="ORF">B4O97_15375</name>
</gene>
<proteinExistence type="inferred from homology"/>
<evidence type="ECO:0000256" key="1">
    <source>
        <dbReference type="ARBA" id="ARBA00004651"/>
    </source>
</evidence>
<comment type="similarity">
    <text evidence="7">Belongs to the binding-protein-dependent transport system permease family.</text>
</comment>
<dbReference type="GO" id="GO:0055085">
    <property type="term" value="P:transmembrane transport"/>
    <property type="evidence" value="ECO:0007669"/>
    <property type="project" value="InterPro"/>
</dbReference>
<dbReference type="PROSITE" id="PS50928">
    <property type="entry name" value="ABC_TM1"/>
    <property type="match status" value="1"/>
</dbReference>
<accession>A0A1Y1RVX0</accession>
<dbReference type="STRING" id="1963862.B4O97_15375"/>
<feature type="transmembrane region" description="Helical" evidence="7">
    <location>
        <begin position="278"/>
        <end position="299"/>
    </location>
</feature>
<organism evidence="9 10">
    <name type="scientific">Marispirochaeta aestuarii</name>
    <dbReference type="NCBI Taxonomy" id="1963862"/>
    <lineage>
        <taxon>Bacteria</taxon>
        <taxon>Pseudomonadati</taxon>
        <taxon>Spirochaetota</taxon>
        <taxon>Spirochaetia</taxon>
        <taxon>Spirochaetales</taxon>
        <taxon>Spirochaetaceae</taxon>
        <taxon>Marispirochaeta</taxon>
    </lineage>
</organism>
<feature type="transmembrane region" description="Helical" evidence="7">
    <location>
        <begin position="20"/>
        <end position="38"/>
    </location>
</feature>
<comment type="caution">
    <text evidence="9">The sequence shown here is derived from an EMBL/GenBank/DDBJ whole genome shotgun (WGS) entry which is preliminary data.</text>
</comment>
<feature type="transmembrane region" description="Helical" evidence="7">
    <location>
        <begin position="89"/>
        <end position="109"/>
    </location>
</feature>
<evidence type="ECO:0000256" key="5">
    <source>
        <dbReference type="ARBA" id="ARBA00022989"/>
    </source>
</evidence>
<feature type="transmembrane region" description="Helical" evidence="7">
    <location>
        <begin position="121"/>
        <end position="141"/>
    </location>
</feature>
<comment type="subcellular location">
    <subcellularLocation>
        <location evidence="1 7">Cell membrane</location>
        <topology evidence="1 7">Multi-pass membrane protein</topology>
    </subcellularLocation>
</comment>
<dbReference type="CDD" id="cd06261">
    <property type="entry name" value="TM_PBP2"/>
    <property type="match status" value="1"/>
</dbReference>
<feature type="transmembrane region" description="Helical" evidence="7">
    <location>
        <begin position="247"/>
        <end position="266"/>
    </location>
</feature>
<keyword evidence="5 7" id="KW-1133">Transmembrane helix</keyword>
<keyword evidence="10" id="KW-1185">Reference proteome</keyword>
<feature type="domain" description="ABC transmembrane type-1" evidence="8">
    <location>
        <begin position="81"/>
        <end position="296"/>
    </location>
</feature>
<keyword evidence="4 7" id="KW-0812">Transmembrane</keyword>
<dbReference type="OrthoDB" id="368362at2"/>
<keyword evidence="2 7" id="KW-0813">Transport</keyword>
<feature type="transmembrane region" description="Helical" evidence="7">
    <location>
        <begin position="215"/>
        <end position="235"/>
    </location>
</feature>
<dbReference type="PANTHER" id="PTHR43227">
    <property type="entry name" value="BLL4140 PROTEIN"/>
    <property type="match status" value="1"/>
</dbReference>
<evidence type="ECO:0000256" key="6">
    <source>
        <dbReference type="ARBA" id="ARBA00023136"/>
    </source>
</evidence>
<dbReference type="AlphaFoldDB" id="A0A1Y1RVX0"/>
<reference evidence="9 10" key="1">
    <citation type="submission" date="2017-03" db="EMBL/GenBank/DDBJ databases">
        <title>Draft Genome sequence of Marispirochaeta sp. strain JC444.</title>
        <authorList>
            <person name="Shivani Y."/>
            <person name="Subhash Y."/>
            <person name="Sasikala C."/>
            <person name="Ramana C."/>
        </authorList>
    </citation>
    <scope>NUCLEOTIDE SEQUENCE [LARGE SCALE GENOMIC DNA]</scope>
    <source>
        <strain evidence="9 10">JC444</strain>
    </source>
</reference>
<dbReference type="InterPro" id="IPR035906">
    <property type="entry name" value="MetI-like_sf"/>
</dbReference>
<name>A0A1Y1RVX0_9SPIO</name>
<evidence type="ECO:0000256" key="7">
    <source>
        <dbReference type="RuleBase" id="RU363032"/>
    </source>
</evidence>
<dbReference type="Gene3D" id="1.10.3720.10">
    <property type="entry name" value="MetI-like"/>
    <property type="match status" value="1"/>
</dbReference>
<evidence type="ECO:0000313" key="10">
    <source>
        <dbReference type="Proteomes" id="UP000192343"/>
    </source>
</evidence>
<evidence type="ECO:0000259" key="8">
    <source>
        <dbReference type="PROSITE" id="PS50928"/>
    </source>
</evidence>
<dbReference type="GO" id="GO:0005886">
    <property type="term" value="C:plasma membrane"/>
    <property type="evidence" value="ECO:0007669"/>
    <property type="project" value="UniProtKB-SubCell"/>
</dbReference>
<keyword evidence="3" id="KW-1003">Cell membrane</keyword>
<evidence type="ECO:0000256" key="3">
    <source>
        <dbReference type="ARBA" id="ARBA00022475"/>
    </source>
</evidence>
<dbReference type="PANTHER" id="PTHR43227:SF11">
    <property type="entry name" value="BLL4140 PROTEIN"/>
    <property type="match status" value="1"/>
</dbReference>
<evidence type="ECO:0000256" key="4">
    <source>
        <dbReference type="ARBA" id="ARBA00022692"/>
    </source>
</evidence>
<sequence>MLHILQKRNSLITTFVKYRYLYLMLFPGLLWFFIYRYLPMAGLLIAFKEFSFSKGILGSDWAGLKYFEFIFFRHPDFYRILTNTLLINFYRIVISMPVPIILALMLNEVTSSAFRRSVQTLIYLPHFVSWVIFGGIIVQFLSPSSGLINGILKSMGLEPVFFLIREDLFRSIIVVSDIWKSAGWGTIIYLAALSGVDPQLFDAATIDGANRWQKIIHITIPSISATIVIIFLLKIGQLLQIGFEQIYVLYNPAVYSTGDVISTYVYRVGIGQGRFSLTTAIGLFQSIIGLILISSANWFSRRYLDRSLW</sequence>
<keyword evidence="6 7" id="KW-0472">Membrane</keyword>
<dbReference type="Pfam" id="PF00528">
    <property type="entry name" value="BPD_transp_1"/>
    <property type="match status" value="1"/>
</dbReference>
<dbReference type="InterPro" id="IPR050809">
    <property type="entry name" value="UgpAE/MalFG_permease"/>
</dbReference>
<dbReference type="InterPro" id="IPR000515">
    <property type="entry name" value="MetI-like"/>
</dbReference>
<evidence type="ECO:0000313" key="9">
    <source>
        <dbReference type="EMBL" id="ORC32833.1"/>
    </source>
</evidence>
<evidence type="ECO:0000256" key="2">
    <source>
        <dbReference type="ARBA" id="ARBA00022448"/>
    </source>
</evidence>
<dbReference type="SUPFAM" id="SSF161098">
    <property type="entry name" value="MetI-like"/>
    <property type="match status" value="1"/>
</dbReference>
<dbReference type="EMBL" id="MWQY01000019">
    <property type="protein sequence ID" value="ORC32833.1"/>
    <property type="molecule type" value="Genomic_DNA"/>
</dbReference>
<protein>
    <submittedName>
        <fullName evidence="9">Protein lplB</fullName>
    </submittedName>
</protein>